<dbReference type="AlphaFoldDB" id="A0A7D4AXT5"/>
<dbReference type="SUPFAM" id="SSF158446">
    <property type="entry name" value="IVS-encoded protein-like"/>
    <property type="match status" value="1"/>
</dbReference>
<proteinExistence type="predicted"/>
<dbReference type="InterPro" id="IPR036583">
    <property type="entry name" value="23S_rRNA_IVS_sf"/>
</dbReference>
<dbReference type="PANTHER" id="PTHR38471">
    <property type="entry name" value="FOUR HELIX BUNDLE PROTEIN"/>
    <property type="match status" value="1"/>
</dbReference>
<evidence type="ECO:0000313" key="1">
    <source>
        <dbReference type="EMBL" id="QKG80394.1"/>
    </source>
</evidence>
<dbReference type="NCBIfam" id="TIGR02436">
    <property type="entry name" value="four helix bundle protein"/>
    <property type="match status" value="1"/>
</dbReference>
<evidence type="ECO:0000313" key="2">
    <source>
        <dbReference type="Proteomes" id="UP000500961"/>
    </source>
</evidence>
<dbReference type="PANTHER" id="PTHR38471:SF2">
    <property type="entry name" value="FOUR HELIX BUNDLE PROTEIN"/>
    <property type="match status" value="1"/>
</dbReference>
<gene>
    <name evidence="1" type="ORF">FHG85_09000</name>
</gene>
<dbReference type="RefSeq" id="WP_173075072.1">
    <property type="nucleotide sequence ID" value="NZ_CP041345.1"/>
</dbReference>
<dbReference type="Gene3D" id="1.20.1440.60">
    <property type="entry name" value="23S rRNA-intervening sequence"/>
    <property type="match status" value="1"/>
</dbReference>
<dbReference type="CDD" id="cd16377">
    <property type="entry name" value="23S_rRNA_IVP_like"/>
    <property type="match status" value="1"/>
</dbReference>
<dbReference type="KEGG" id="ttz:FHG85_09000"/>
<dbReference type="Proteomes" id="UP000500961">
    <property type="component" value="Chromosome"/>
</dbReference>
<dbReference type="EMBL" id="CP041345">
    <property type="protein sequence ID" value="QKG80394.1"/>
    <property type="molecule type" value="Genomic_DNA"/>
</dbReference>
<accession>A0A7D4AXT5</accession>
<sequence length="122" mass="14039">MLDFKEMNIWHKGRELAKEIYLITKSFPNEELFGLTLQIRKSAISVISNISEGFGRANPKETIQFLNISKGSLFELEAKLTISYDLNYIDEKTFGKISNLILECIKLVQGSSNYFKKKLKNI</sequence>
<keyword evidence="2" id="KW-1185">Reference proteome</keyword>
<organism evidence="1 2">
    <name type="scientific">Tenuifilum thalassicum</name>
    <dbReference type="NCBI Taxonomy" id="2590900"/>
    <lineage>
        <taxon>Bacteria</taxon>
        <taxon>Pseudomonadati</taxon>
        <taxon>Bacteroidota</taxon>
        <taxon>Bacteroidia</taxon>
        <taxon>Bacteroidales</taxon>
        <taxon>Tenuifilaceae</taxon>
        <taxon>Tenuifilum</taxon>
    </lineage>
</organism>
<name>A0A7D4AXT5_9BACT</name>
<dbReference type="Pfam" id="PF05635">
    <property type="entry name" value="23S_rRNA_IVP"/>
    <property type="match status" value="1"/>
</dbReference>
<reference evidence="1 2" key="1">
    <citation type="submission" date="2019-07" db="EMBL/GenBank/DDBJ databases">
        <title>Thalassofilum flectens gen. nov., sp. nov., a novel moderate thermophilic anaerobe from a shallow sea hot spring in Kunashir Island (Russia), representing a new family in the order Bacteroidales, and proposal of Thalassofilacea fam. nov.</title>
        <authorList>
            <person name="Kochetkova T.V."/>
            <person name="Podosokorskaya O.A."/>
            <person name="Novikov A."/>
            <person name="Elcheninov A.G."/>
            <person name="Toshchakov S.V."/>
            <person name="Kublanov I.V."/>
        </authorList>
    </citation>
    <scope>NUCLEOTIDE SEQUENCE [LARGE SCALE GENOMIC DNA]</scope>
    <source>
        <strain evidence="1 2">38-H</strain>
    </source>
</reference>
<protein>
    <submittedName>
        <fullName evidence="1">Four helix bundle protein</fullName>
    </submittedName>
</protein>
<dbReference type="InterPro" id="IPR012657">
    <property type="entry name" value="23S_rRNA-intervening_sequence"/>
</dbReference>